<dbReference type="Proteomes" id="UP001596312">
    <property type="component" value="Unassembled WGS sequence"/>
</dbReference>
<comment type="similarity">
    <text evidence="1">Belongs to the CapA family.</text>
</comment>
<dbReference type="InterPro" id="IPR029052">
    <property type="entry name" value="Metallo-depent_PP-like"/>
</dbReference>
<comment type="caution">
    <text evidence="3">The sequence shown here is derived from an EMBL/GenBank/DDBJ whole genome shotgun (WGS) entry which is preliminary data.</text>
</comment>
<evidence type="ECO:0000313" key="3">
    <source>
        <dbReference type="EMBL" id="MFC6905583.1"/>
    </source>
</evidence>
<dbReference type="PANTHER" id="PTHR33393:SF11">
    <property type="entry name" value="POLYGLUTAMINE SYNTHESIS ACCESSORY PROTEIN RV0574C-RELATED"/>
    <property type="match status" value="1"/>
</dbReference>
<proteinExistence type="inferred from homology"/>
<sequence length="438" mass="48264">MDATDDVLRLVEPDGETWSLYVAGDFVYDGPTGPSPIGDTVGSRIASSDLSVLNLEAPIPADDSIPKAGPKKESAPGVPALLGETGFDAVTLANNHAMDYGLEGLTETVEACGDAGLETLGVGTDRSDALSPLYLTIDGTEIALVNACQREFGVATGSRPGTAWIDHPDADRTIERANERAEVVILIAHGGVEFVPLPPVQWQRRLRRLTELGADLVVGHHPHVPQGWERYEGTPIFYSLGNFLFDHTVRPKAQWGLSLEITFDGPTPAAAELVLTEEVDGGIQLLEEESRRRECLSHLHRLSGLFDDPDEYAAHWQEMAVRIFNQRYSGWLRRAAGGNPVTFLRQPREHLTQDGLWTGEARQEELLLLLNVVRNGSHRSLMETALAVQSGASVDRRTPEVERRVRELLSWTEDQPVYDRPTTIERKVSDLSERFLGE</sequence>
<dbReference type="EMBL" id="JBHSXQ010000003">
    <property type="protein sequence ID" value="MFC6905583.1"/>
    <property type="molecule type" value="Genomic_DNA"/>
</dbReference>
<dbReference type="SMART" id="SM00854">
    <property type="entry name" value="PGA_cap"/>
    <property type="match status" value="1"/>
</dbReference>
<gene>
    <name evidence="3" type="ORF">ACFQGH_10295</name>
</gene>
<dbReference type="Pfam" id="PF09587">
    <property type="entry name" value="PGA_cap"/>
    <property type="match status" value="1"/>
</dbReference>
<evidence type="ECO:0000256" key="1">
    <source>
        <dbReference type="ARBA" id="ARBA00005662"/>
    </source>
</evidence>
<name>A0ABD5V5I1_9EURY</name>
<evidence type="ECO:0000259" key="2">
    <source>
        <dbReference type="SMART" id="SM00854"/>
    </source>
</evidence>
<feature type="domain" description="Capsule synthesis protein CapA" evidence="2">
    <location>
        <begin position="19"/>
        <end position="247"/>
    </location>
</feature>
<dbReference type="Gene3D" id="3.60.21.10">
    <property type="match status" value="1"/>
</dbReference>
<dbReference type="CDD" id="cd07381">
    <property type="entry name" value="MPP_CapA"/>
    <property type="match status" value="1"/>
</dbReference>
<accession>A0ABD5V5I1</accession>
<dbReference type="AlphaFoldDB" id="A0ABD5V5I1"/>
<evidence type="ECO:0000313" key="4">
    <source>
        <dbReference type="Proteomes" id="UP001596312"/>
    </source>
</evidence>
<dbReference type="RefSeq" id="WP_340604103.1">
    <property type="nucleotide sequence ID" value="NZ_JBBMXV010000003.1"/>
</dbReference>
<keyword evidence="4" id="KW-1185">Reference proteome</keyword>
<dbReference type="InterPro" id="IPR019079">
    <property type="entry name" value="Capsule_synth_CapA"/>
</dbReference>
<dbReference type="InterPro" id="IPR052169">
    <property type="entry name" value="CW_Biosynth-Accessory"/>
</dbReference>
<reference evidence="3 4" key="1">
    <citation type="journal article" date="2019" name="Int. J. Syst. Evol. Microbiol.">
        <title>The Global Catalogue of Microorganisms (GCM) 10K type strain sequencing project: providing services to taxonomists for standard genome sequencing and annotation.</title>
        <authorList>
            <consortium name="The Broad Institute Genomics Platform"/>
            <consortium name="The Broad Institute Genome Sequencing Center for Infectious Disease"/>
            <person name="Wu L."/>
            <person name="Ma J."/>
        </authorList>
    </citation>
    <scope>NUCLEOTIDE SEQUENCE [LARGE SCALE GENOMIC DNA]</scope>
    <source>
        <strain evidence="3 4">CGMCC 1.3240</strain>
    </source>
</reference>
<organism evidence="3 4">
    <name type="scientific">Halalkalicoccus tibetensis</name>
    <dbReference type="NCBI Taxonomy" id="175632"/>
    <lineage>
        <taxon>Archaea</taxon>
        <taxon>Methanobacteriati</taxon>
        <taxon>Methanobacteriota</taxon>
        <taxon>Stenosarchaea group</taxon>
        <taxon>Halobacteria</taxon>
        <taxon>Halobacteriales</taxon>
        <taxon>Halococcaceae</taxon>
        <taxon>Halalkalicoccus</taxon>
    </lineage>
</organism>
<protein>
    <submittedName>
        <fullName evidence="3">CapA family protein</fullName>
    </submittedName>
</protein>
<dbReference type="PANTHER" id="PTHR33393">
    <property type="entry name" value="POLYGLUTAMINE SYNTHESIS ACCESSORY PROTEIN RV0574C-RELATED"/>
    <property type="match status" value="1"/>
</dbReference>
<dbReference type="SUPFAM" id="SSF56300">
    <property type="entry name" value="Metallo-dependent phosphatases"/>
    <property type="match status" value="1"/>
</dbReference>